<dbReference type="Pfam" id="PF07730">
    <property type="entry name" value="HisKA_3"/>
    <property type="match status" value="1"/>
</dbReference>
<dbReference type="InterPro" id="IPR011712">
    <property type="entry name" value="Sig_transdc_His_kin_sub3_dim/P"/>
</dbReference>
<dbReference type="Pfam" id="PF00989">
    <property type="entry name" value="PAS"/>
    <property type="match status" value="1"/>
</dbReference>
<feature type="domain" description="Histidine kinase" evidence="5">
    <location>
        <begin position="305"/>
        <end position="390"/>
    </location>
</feature>
<reference evidence="8 9" key="1">
    <citation type="submission" date="2019-09" db="EMBL/GenBank/DDBJ databases">
        <title>Screening of Novel Bioactive Compounds from Soil-Associated.</title>
        <authorList>
            <person name="Zhao S."/>
        </authorList>
    </citation>
    <scope>NUCLEOTIDE SEQUENCE [LARGE SCALE GENOMIC DNA]</scope>
    <source>
        <strain evidence="8 9">HIT-DPA4</strain>
    </source>
</reference>
<dbReference type="PROSITE" id="PS50113">
    <property type="entry name" value="PAC"/>
    <property type="match status" value="1"/>
</dbReference>
<keyword evidence="3" id="KW-0902">Two-component regulatory system</keyword>
<dbReference type="CDD" id="cd16917">
    <property type="entry name" value="HATPase_UhpB-NarQ-NarX-like"/>
    <property type="match status" value="1"/>
</dbReference>
<dbReference type="SUPFAM" id="SSF55874">
    <property type="entry name" value="ATPase domain of HSP90 chaperone/DNA topoisomerase II/histidine kinase"/>
    <property type="match status" value="1"/>
</dbReference>
<feature type="domain" description="PAS" evidence="6">
    <location>
        <begin position="62"/>
        <end position="115"/>
    </location>
</feature>
<evidence type="ECO:0000256" key="4">
    <source>
        <dbReference type="SAM" id="MobiDB-lite"/>
    </source>
</evidence>
<dbReference type="InterPro" id="IPR001610">
    <property type="entry name" value="PAC"/>
</dbReference>
<dbReference type="InterPro" id="IPR013767">
    <property type="entry name" value="PAS_fold"/>
</dbReference>
<name>A0A6H9UPT3_9ACTN</name>
<dbReference type="InterPro" id="IPR005467">
    <property type="entry name" value="His_kinase_dom"/>
</dbReference>
<keyword evidence="9" id="KW-1185">Reference proteome</keyword>
<evidence type="ECO:0000256" key="1">
    <source>
        <dbReference type="ARBA" id="ARBA00022679"/>
    </source>
</evidence>
<dbReference type="InterPro" id="IPR000700">
    <property type="entry name" value="PAS-assoc_C"/>
</dbReference>
<keyword evidence="1" id="KW-0808">Transferase</keyword>
<dbReference type="InterPro" id="IPR050482">
    <property type="entry name" value="Sensor_HK_TwoCompSys"/>
</dbReference>
<dbReference type="InterPro" id="IPR003594">
    <property type="entry name" value="HATPase_dom"/>
</dbReference>
<dbReference type="InterPro" id="IPR035965">
    <property type="entry name" value="PAS-like_dom_sf"/>
</dbReference>
<dbReference type="GO" id="GO:0000155">
    <property type="term" value="F:phosphorelay sensor kinase activity"/>
    <property type="evidence" value="ECO:0007669"/>
    <property type="project" value="InterPro"/>
</dbReference>
<dbReference type="SUPFAM" id="SSF55785">
    <property type="entry name" value="PYP-like sensor domain (PAS domain)"/>
    <property type="match status" value="1"/>
</dbReference>
<dbReference type="CDD" id="cd00130">
    <property type="entry name" value="PAS"/>
    <property type="match status" value="1"/>
</dbReference>
<dbReference type="PANTHER" id="PTHR24421:SF56">
    <property type="entry name" value="OXYGEN SENSOR HISTIDINE KINASE RESPONSE REGULATOR DOST"/>
    <property type="match status" value="1"/>
</dbReference>
<evidence type="ECO:0000313" key="9">
    <source>
        <dbReference type="Proteomes" id="UP000442707"/>
    </source>
</evidence>
<keyword evidence="2" id="KW-0418">Kinase</keyword>
<evidence type="ECO:0000259" key="7">
    <source>
        <dbReference type="PROSITE" id="PS50113"/>
    </source>
</evidence>
<dbReference type="PROSITE" id="PS50112">
    <property type="entry name" value="PAS"/>
    <property type="match status" value="1"/>
</dbReference>
<dbReference type="NCBIfam" id="TIGR00229">
    <property type="entry name" value="sensory_box"/>
    <property type="match status" value="1"/>
</dbReference>
<evidence type="ECO:0000256" key="2">
    <source>
        <dbReference type="ARBA" id="ARBA00022777"/>
    </source>
</evidence>
<protein>
    <submittedName>
        <fullName evidence="8">PAS domain S-box protein</fullName>
    </submittedName>
</protein>
<dbReference type="EMBL" id="VZRB01000046">
    <property type="protein sequence ID" value="KAB1140113.1"/>
    <property type="molecule type" value="Genomic_DNA"/>
</dbReference>
<feature type="region of interest" description="Disordered" evidence="4">
    <location>
        <begin position="1"/>
        <end position="26"/>
    </location>
</feature>
<evidence type="ECO:0000313" key="8">
    <source>
        <dbReference type="EMBL" id="KAB1140113.1"/>
    </source>
</evidence>
<evidence type="ECO:0000259" key="5">
    <source>
        <dbReference type="PROSITE" id="PS50109"/>
    </source>
</evidence>
<dbReference type="AlphaFoldDB" id="A0A6H9UPT3"/>
<accession>A0A6H9UPT3</accession>
<dbReference type="SMART" id="SM00086">
    <property type="entry name" value="PAC"/>
    <property type="match status" value="1"/>
</dbReference>
<dbReference type="PANTHER" id="PTHR24421">
    <property type="entry name" value="NITRATE/NITRITE SENSOR PROTEIN NARX-RELATED"/>
    <property type="match status" value="1"/>
</dbReference>
<organism evidence="8 9">
    <name type="scientific">Streptomyces luteolifulvus</name>
    <dbReference type="NCBI Taxonomy" id="2615112"/>
    <lineage>
        <taxon>Bacteria</taxon>
        <taxon>Bacillati</taxon>
        <taxon>Actinomycetota</taxon>
        <taxon>Actinomycetes</taxon>
        <taxon>Kitasatosporales</taxon>
        <taxon>Streptomycetaceae</taxon>
        <taxon>Streptomyces</taxon>
    </lineage>
</organism>
<dbReference type="GO" id="GO:0046983">
    <property type="term" value="F:protein dimerization activity"/>
    <property type="evidence" value="ECO:0007669"/>
    <property type="project" value="InterPro"/>
</dbReference>
<dbReference type="GO" id="GO:0006355">
    <property type="term" value="P:regulation of DNA-templated transcription"/>
    <property type="evidence" value="ECO:0007669"/>
    <property type="project" value="InterPro"/>
</dbReference>
<evidence type="ECO:0000256" key="3">
    <source>
        <dbReference type="ARBA" id="ARBA00023012"/>
    </source>
</evidence>
<comment type="caution">
    <text evidence="8">The sequence shown here is derived from an EMBL/GenBank/DDBJ whole genome shotgun (WGS) entry which is preliminary data.</text>
</comment>
<dbReference type="PROSITE" id="PS50109">
    <property type="entry name" value="HIS_KIN"/>
    <property type="match status" value="1"/>
</dbReference>
<dbReference type="SMART" id="SM00387">
    <property type="entry name" value="HATPase_c"/>
    <property type="match status" value="1"/>
</dbReference>
<proteinExistence type="predicted"/>
<evidence type="ECO:0000259" key="6">
    <source>
        <dbReference type="PROSITE" id="PS50112"/>
    </source>
</evidence>
<gene>
    <name evidence="8" type="ORF">F7R91_37340</name>
</gene>
<dbReference type="GO" id="GO:0016020">
    <property type="term" value="C:membrane"/>
    <property type="evidence" value="ECO:0007669"/>
    <property type="project" value="InterPro"/>
</dbReference>
<feature type="domain" description="PAC" evidence="7">
    <location>
        <begin position="135"/>
        <end position="187"/>
    </location>
</feature>
<dbReference type="SMART" id="SM00091">
    <property type="entry name" value="PAS"/>
    <property type="match status" value="1"/>
</dbReference>
<dbReference type="Proteomes" id="UP000442707">
    <property type="component" value="Unassembled WGS sequence"/>
</dbReference>
<dbReference type="Pfam" id="PF02518">
    <property type="entry name" value="HATPase_c"/>
    <property type="match status" value="1"/>
</dbReference>
<dbReference type="Gene3D" id="3.30.565.10">
    <property type="entry name" value="Histidine kinase-like ATPase, C-terminal domain"/>
    <property type="match status" value="1"/>
</dbReference>
<dbReference type="InterPro" id="IPR036890">
    <property type="entry name" value="HATPase_C_sf"/>
</dbReference>
<dbReference type="Gene3D" id="1.20.5.1930">
    <property type="match status" value="1"/>
</dbReference>
<dbReference type="InterPro" id="IPR000014">
    <property type="entry name" value="PAS"/>
</dbReference>
<dbReference type="Gene3D" id="3.30.450.20">
    <property type="entry name" value="PAS domain"/>
    <property type="match status" value="1"/>
</dbReference>
<sequence length="397" mass="42742">MGNPGGVRPLDDAHSAHAQDTAQQQADLEQRGRLINELRQELEDTNRGLIALHTELENARLAEARLAAIVASNDDAMLSLDADGRVQTWNPGAERLFGHTEQHIAGQPVDTLMPDAARAAFRTAVEQIRADRRAESYECRWRRADGTEVDVAVTVSAMRDASGTLIGYCATARDITHRLVAQAELAAARADREVMAERDRIARDLHDMVIQRVFGAGLALQSTAARLPGPGADRIHGVIGELDATIRELRTTIFDLHQPTQKAASLRAQVLEETSAAHDRLGFAPAVEFTGPVDAAIPDATAAHLLAVLREALSNAVRHAHASAVTVHVQAGSDLLLEVTDDGRGLDPAVTRRSGLTNLRRRAEKLGGTFDIAGLPAGGTRLRWRIPLTVTDSAPTP</sequence>